<comment type="catalytic activity">
    <reaction evidence="6">
        <text>L-seryl-[protein] + ATP = O-phospho-L-seryl-[protein] + ADP + H(+)</text>
        <dbReference type="Rhea" id="RHEA:17989"/>
        <dbReference type="Rhea" id="RHEA-COMP:9863"/>
        <dbReference type="Rhea" id="RHEA-COMP:11604"/>
        <dbReference type="ChEBI" id="CHEBI:15378"/>
        <dbReference type="ChEBI" id="CHEBI:29999"/>
        <dbReference type="ChEBI" id="CHEBI:30616"/>
        <dbReference type="ChEBI" id="CHEBI:83421"/>
        <dbReference type="ChEBI" id="CHEBI:456216"/>
        <dbReference type="EC" id="2.7.11.1"/>
    </reaction>
</comment>
<dbReference type="AlphaFoldDB" id="A0A814MDX9"/>
<feature type="compositionally biased region" description="Polar residues" evidence="8">
    <location>
        <begin position="294"/>
        <end position="318"/>
    </location>
</feature>
<keyword evidence="4 7" id="KW-0067">ATP-binding</keyword>
<dbReference type="SMART" id="SM00220">
    <property type="entry name" value="S_TKc"/>
    <property type="match status" value="1"/>
</dbReference>
<dbReference type="OrthoDB" id="1738954at2759"/>
<dbReference type="GO" id="GO:0005524">
    <property type="term" value="F:ATP binding"/>
    <property type="evidence" value="ECO:0007669"/>
    <property type="project" value="UniProtKB-UniRule"/>
</dbReference>
<feature type="region of interest" description="Disordered" evidence="8">
    <location>
        <begin position="600"/>
        <end position="651"/>
    </location>
</feature>
<dbReference type="InterPro" id="IPR011009">
    <property type="entry name" value="Kinase-like_dom_sf"/>
</dbReference>
<evidence type="ECO:0000256" key="2">
    <source>
        <dbReference type="ARBA" id="ARBA00012513"/>
    </source>
</evidence>
<dbReference type="Proteomes" id="UP000663891">
    <property type="component" value="Unassembled WGS sequence"/>
</dbReference>
<dbReference type="FunFam" id="1.10.510.10:FF:000571">
    <property type="entry name" value="Maternal embryonic leucine zipper kinase"/>
    <property type="match status" value="1"/>
</dbReference>
<evidence type="ECO:0000256" key="4">
    <source>
        <dbReference type="ARBA" id="ARBA00022840"/>
    </source>
</evidence>
<feature type="region of interest" description="Disordered" evidence="8">
    <location>
        <begin position="292"/>
        <end position="318"/>
    </location>
</feature>
<dbReference type="PROSITE" id="PS50309">
    <property type="entry name" value="DC"/>
    <property type="match status" value="1"/>
</dbReference>
<evidence type="ECO:0000256" key="7">
    <source>
        <dbReference type="PROSITE-ProRule" id="PRU10141"/>
    </source>
</evidence>
<organism evidence="11 12">
    <name type="scientific">Adineta steineri</name>
    <dbReference type="NCBI Taxonomy" id="433720"/>
    <lineage>
        <taxon>Eukaryota</taxon>
        <taxon>Metazoa</taxon>
        <taxon>Spiralia</taxon>
        <taxon>Gnathifera</taxon>
        <taxon>Rotifera</taxon>
        <taxon>Eurotatoria</taxon>
        <taxon>Bdelloidea</taxon>
        <taxon>Adinetida</taxon>
        <taxon>Adinetidae</taxon>
        <taxon>Adineta</taxon>
    </lineage>
</organism>
<evidence type="ECO:0000256" key="8">
    <source>
        <dbReference type="SAM" id="MobiDB-lite"/>
    </source>
</evidence>
<dbReference type="InterPro" id="IPR017441">
    <property type="entry name" value="Protein_kinase_ATP_BS"/>
</dbReference>
<evidence type="ECO:0000259" key="10">
    <source>
        <dbReference type="PROSITE" id="PS50309"/>
    </source>
</evidence>
<feature type="domain" description="Doublecortin" evidence="10">
    <location>
        <begin position="186"/>
        <end position="259"/>
    </location>
</feature>
<dbReference type="PANTHER" id="PTHR24347">
    <property type="entry name" value="SERINE/THREONINE-PROTEIN KINASE"/>
    <property type="match status" value="1"/>
</dbReference>
<accession>A0A814MDX9</accession>
<dbReference type="GO" id="GO:0035556">
    <property type="term" value="P:intracellular signal transduction"/>
    <property type="evidence" value="ECO:0007669"/>
    <property type="project" value="InterPro"/>
</dbReference>
<dbReference type="Gene3D" id="1.10.510.10">
    <property type="entry name" value="Transferase(Phosphotransferase) domain 1"/>
    <property type="match status" value="1"/>
</dbReference>
<protein>
    <recommendedName>
        <fullName evidence="2">non-specific serine/threonine protein kinase</fullName>
        <ecNumber evidence="2">2.7.11.1</ecNumber>
    </recommendedName>
</protein>
<dbReference type="GO" id="GO:0004674">
    <property type="term" value="F:protein serine/threonine kinase activity"/>
    <property type="evidence" value="ECO:0007669"/>
    <property type="project" value="UniProtKB-EC"/>
</dbReference>
<feature type="binding site" evidence="7">
    <location>
        <position position="363"/>
    </location>
    <ligand>
        <name>ATP</name>
        <dbReference type="ChEBI" id="CHEBI:30616"/>
    </ligand>
</feature>
<comment type="caution">
    <text evidence="11">The sequence shown here is derived from an EMBL/GenBank/DDBJ whole genome shotgun (WGS) entry which is preliminary data.</text>
</comment>
<evidence type="ECO:0000256" key="1">
    <source>
        <dbReference type="ARBA" id="ARBA00005354"/>
    </source>
</evidence>
<dbReference type="Pfam" id="PF00069">
    <property type="entry name" value="Pkinase"/>
    <property type="match status" value="1"/>
</dbReference>
<dbReference type="InterPro" id="IPR000719">
    <property type="entry name" value="Prot_kinase_dom"/>
</dbReference>
<dbReference type="PROSITE" id="PS00107">
    <property type="entry name" value="PROTEIN_KINASE_ATP"/>
    <property type="match status" value="1"/>
</dbReference>
<dbReference type="InterPro" id="IPR003533">
    <property type="entry name" value="Doublecortin_dom"/>
</dbReference>
<evidence type="ECO:0000256" key="6">
    <source>
        <dbReference type="ARBA" id="ARBA00048679"/>
    </source>
</evidence>
<dbReference type="SUPFAM" id="SSF89837">
    <property type="entry name" value="Doublecortin (DC)"/>
    <property type="match status" value="1"/>
</dbReference>
<dbReference type="InterPro" id="IPR036572">
    <property type="entry name" value="Doublecortin_dom_sf"/>
</dbReference>
<dbReference type="SUPFAM" id="SSF56112">
    <property type="entry name" value="Protein kinase-like (PK-like)"/>
    <property type="match status" value="1"/>
</dbReference>
<sequence length="651" mass="73805">MSFQVETTPNHYVDYEIFSSTRFNQFGQQFLSLINPKHGTTPNENEPVAKNETEPVAKNENEPVAKNDPEPAAKNETEPVAKNLLQQPSDLCRPQQEQTTYYLANQDVIKQIKDNFLPYKSVYPYTPPSLVNNNDEQLTTSLLEWQTTTKQTVETIPNLSSQIITIVQCRLKVTSALSTSSERAGRHAIRLFIDSQQPKPMDAFLDIVNEALLLDLDTIKTLWDVKGEQITDPMDLLRHGRLYFASREEDITFDELDINDSELASINRLETVRNQLSQPAYFVEKPTAIEKVRSAQSRKSTPFNGEYPRSSSGHGQNASYTDLQTFPEVFLRHYTVGDVVGDGRFSSVYECRDKATGIQLALKIIDKTRCEGYGYLIENELSVLRRVKHPYVIKLVEEFQTEFKYFLVFEYVSNGDLLTAITTMNKYSEHDVALMLSQIASALKHIHSLEIVHRDVKLENILIANHPDHSVTLKLADFGLALCLTDPKPNISPNGNDLCGTPMYIAPEVIQNRDYRIENDMWSLGIIVFTLLSGMAPFDGDTDDEIIANVINKTIDFNLLPKISAECQEAVTLMLERDINKRISAAELLEHPWIKREMQKRVEPVSNTSSPRRPRKVATQKQPMLTFSSVDHPHSFQSSKAGGLMSDIDEL</sequence>
<dbReference type="InterPro" id="IPR008271">
    <property type="entry name" value="Ser/Thr_kinase_AS"/>
</dbReference>
<feature type="compositionally biased region" description="Polar residues" evidence="8">
    <location>
        <begin position="619"/>
        <end position="640"/>
    </location>
</feature>
<comment type="catalytic activity">
    <reaction evidence="5">
        <text>L-threonyl-[protein] + ATP = O-phospho-L-threonyl-[protein] + ADP + H(+)</text>
        <dbReference type="Rhea" id="RHEA:46608"/>
        <dbReference type="Rhea" id="RHEA-COMP:11060"/>
        <dbReference type="Rhea" id="RHEA-COMP:11605"/>
        <dbReference type="ChEBI" id="CHEBI:15378"/>
        <dbReference type="ChEBI" id="CHEBI:30013"/>
        <dbReference type="ChEBI" id="CHEBI:30616"/>
        <dbReference type="ChEBI" id="CHEBI:61977"/>
        <dbReference type="ChEBI" id="CHEBI:456216"/>
        <dbReference type="EC" id="2.7.11.1"/>
    </reaction>
</comment>
<dbReference type="PROSITE" id="PS00108">
    <property type="entry name" value="PROTEIN_KINASE_ST"/>
    <property type="match status" value="1"/>
</dbReference>
<comment type="similarity">
    <text evidence="1">Belongs to the protein kinase superfamily. CAMK Ser/Thr protein kinase family. CaMK subfamily.</text>
</comment>
<dbReference type="EC" id="2.7.11.1" evidence="2"/>
<feature type="compositionally biased region" description="Basic and acidic residues" evidence="8">
    <location>
        <begin position="47"/>
        <end position="76"/>
    </location>
</feature>
<evidence type="ECO:0000259" key="9">
    <source>
        <dbReference type="PROSITE" id="PS50011"/>
    </source>
</evidence>
<reference evidence="11" key="1">
    <citation type="submission" date="2021-02" db="EMBL/GenBank/DDBJ databases">
        <authorList>
            <person name="Nowell W R."/>
        </authorList>
    </citation>
    <scope>NUCLEOTIDE SEQUENCE</scope>
</reference>
<evidence type="ECO:0000256" key="3">
    <source>
        <dbReference type="ARBA" id="ARBA00022741"/>
    </source>
</evidence>
<dbReference type="CDD" id="cd05117">
    <property type="entry name" value="STKc_CAMK"/>
    <property type="match status" value="1"/>
</dbReference>
<name>A0A814MDX9_9BILA</name>
<dbReference type="EMBL" id="CAJNON010000182">
    <property type="protein sequence ID" value="CAF1076532.1"/>
    <property type="molecule type" value="Genomic_DNA"/>
</dbReference>
<proteinExistence type="inferred from homology"/>
<feature type="domain" description="Protein kinase" evidence="9">
    <location>
        <begin position="334"/>
        <end position="594"/>
    </location>
</feature>
<gene>
    <name evidence="11" type="ORF">VCS650_LOCUS18771</name>
</gene>
<feature type="region of interest" description="Disordered" evidence="8">
    <location>
        <begin position="34"/>
        <end position="76"/>
    </location>
</feature>
<dbReference type="PROSITE" id="PS50011">
    <property type="entry name" value="PROTEIN_KINASE_DOM"/>
    <property type="match status" value="1"/>
</dbReference>
<feature type="compositionally biased region" description="Polar residues" evidence="8">
    <location>
        <begin position="34"/>
        <end position="44"/>
    </location>
</feature>
<evidence type="ECO:0000256" key="5">
    <source>
        <dbReference type="ARBA" id="ARBA00047899"/>
    </source>
</evidence>
<evidence type="ECO:0000313" key="11">
    <source>
        <dbReference type="EMBL" id="CAF1076532.1"/>
    </source>
</evidence>
<evidence type="ECO:0000313" key="12">
    <source>
        <dbReference type="Proteomes" id="UP000663891"/>
    </source>
</evidence>
<keyword evidence="3 7" id="KW-0547">Nucleotide-binding</keyword>